<gene>
    <name evidence="1" type="ORF">UPYG_G00193500</name>
</gene>
<dbReference type="EMBL" id="JAGEUA010000006">
    <property type="protein sequence ID" value="KAL0972688.1"/>
    <property type="molecule type" value="Genomic_DNA"/>
</dbReference>
<comment type="caution">
    <text evidence="1">The sequence shown here is derived from an EMBL/GenBank/DDBJ whole genome shotgun (WGS) entry which is preliminary data.</text>
</comment>
<evidence type="ECO:0000313" key="2">
    <source>
        <dbReference type="Proteomes" id="UP001557470"/>
    </source>
</evidence>
<organism evidence="1 2">
    <name type="scientific">Umbra pygmaea</name>
    <name type="common">Eastern mudminnow</name>
    <dbReference type="NCBI Taxonomy" id="75934"/>
    <lineage>
        <taxon>Eukaryota</taxon>
        <taxon>Metazoa</taxon>
        <taxon>Chordata</taxon>
        <taxon>Craniata</taxon>
        <taxon>Vertebrata</taxon>
        <taxon>Euteleostomi</taxon>
        <taxon>Actinopterygii</taxon>
        <taxon>Neopterygii</taxon>
        <taxon>Teleostei</taxon>
        <taxon>Protacanthopterygii</taxon>
        <taxon>Esociformes</taxon>
        <taxon>Umbridae</taxon>
        <taxon>Umbra</taxon>
    </lineage>
</organism>
<sequence length="406" mass="46390">MDRTEGVVTRVEREERCRRSLLQRLGRSPWPGWSSVAAVCVLWCVSQEEAPLYPSLCLAQVWRRFMLAGVLSLGIGVCLHNIPPCFLQLTKGVVGHGTEEETVKTARCSMEWDSRLNLENDCSESLFPLAWVLTDSLLLCLLQEPLVNPSPPHIQALLERLQVSPPHIQALLERLQVSPPHIQALLERLQSVYELLQKADVHSKTVVEGVAIHQRRGNTHPSMHPTYTDTSLTHRVKHLTNYLQKRTERLCALLDVQCQFEESLKETRVGLDRLWTQLEHLHTRVTLTKPLGKNDHGNLYTVHREIQDVSAGLGVYGDRLQGCKVHLMDNILIIQDLSWAHSRLSHGVRDILSPESVWPELLLQSNLEQFDEVEGRFLLLEQQTANFQTHIDGLTSEVNWRDRFEL</sequence>
<accession>A0ABD0WLP4</accession>
<protein>
    <submittedName>
        <fullName evidence="1">Uncharacterized protein</fullName>
    </submittedName>
</protein>
<name>A0ABD0WLP4_UMBPY</name>
<dbReference type="AlphaFoldDB" id="A0ABD0WLP4"/>
<reference evidence="1 2" key="1">
    <citation type="submission" date="2024-06" db="EMBL/GenBank/DDBJ databases">
        <authorList>
            <person name="Pan Q."/>
            <person name="Wen M."/>
            <person name="Jouanno E."/>
            <person name="Zahm M."/>
            <person name="Klopp C."/>
            <person name="Cabau C."/>
            <person name="Louis A."/>
            <person name="Berthelot C."/>
            <person name="Parey E."/>
            <person name="Roest Crollius H."/>
            <person name="Montfort J."/>
            <person name="Robinson-Rechavi M."/>
            <person name="Bouchez O."/>
            <person name="Lampietro C."/>
            <person name="Lopez Roques C."/>
            <person name="Donnadieu C."/>
            <person name="Postlethwait J."/>
            <person name="Bobe J."/>
            <person name="Verreycken H."/>
            <person name="Guiguen Y."/>
        </authorList>
    </citation>
    <scope>NUCLEOTIDE SEQUENCE [LARGE SCALE GENOMIC DNA]</scope>
    <source>
        <strain evidence="1">Up_M1</strain>
        <tissue evidence="1">Testis</tissue>
    </source>
</reference>
<evidence type="ECO:0000313" key="1">
    <source>
        <dbReference type="EMBL" id="KAL0972688.1"/>
    </source>
</evidence>
<proteinExistence type="predicted"/>
<keyword evidence="2" id="KW-1185">Reference proteome</keyword>
<dbReference type="Proteomes" id="UP001557470">
    <property type="component" value="Unassembled WGS sequence"/>
</dbReference>